<dbReference type="InterPro" id="IPR052511">
    <property type="entry name" value="ATP-dep_Helicase"/>
</dbReference>
<dbReference type="InterPro" id="IPR027417">
    <property type="entry name" value="P-loop_NTPase"/>
</dbReference>
<evidence type="ECO:0000313" key="3">
    <source>
        <dbReference type="EMBL" id="BDU76270.1"/>
    </source>
</evidence>
<dbReference type="GO" id="GO:0016887">
    <property type="term" value="F:ATP hydrolysis activity"/>
    <property type="evidence" value="ECO:0007669"/>
    <property type="project" value="TreeGrafter"/>
</dbReference>
<dbReference type="Pfam" id="PF04851">
    <property type="entry name" value="ResIII"/>
    <property type="match status" value="1"/>
</dbReference>
<evidence type="ECO:0000313" key="4">
    <source>
        <dbReference type="Proteomes" id="UP001228113"/>
    </source>
</evidence>
<dbReference type="SUPFAM" id="SSF52540">
    <property type="entry name" value="P-loop containing nucleoside triphosphate hydrolases"/>
    <property type="match status" value="1"/>
</dbReference>
<keyword evidence="4" id="KW-1185">Reference proteome</keyword>
<dbReference type="EMBL" id="AP027081">
    <property type="protein sequence ID" value="BDU76270.1"/>
    <property type="molecule type" value="Genomic_DNA"/>
</dbReference>
<dbReference type="SMART" id="SM00487">
    <property type="entry name" value="DEXDc"/>
    <property type="match status" value="1"/>
</dbReference>
<proteinExistence type="predicted"/>
<feature type="domain" description="Helicase C-terminal" evidence="2">
    <location>
        <begin position="251"/>
        <end position="415"/>
    </location>
</feature>
<feature type="domain" description="Helicase ATP-binding" evidence="1">
    <location>
        <begin position="24"/>
        <end position="202"/>
    </location>
</feature>
<evidence type="ECO:0000259" key="1">
    <source>
        <dbReference type="PROSITE" id="PS51192"/>
    </source>
</evidence>
<organism evidence="3 4">
    <name type="scientific">Mesoterricola sediminis</name>
    <dbReference type="NCBI Taxonomy" id="2927980"/>
    <lineage>
        <taxon>Bacteria</taxon>
        <taxon>Pseudomonadati</taxon>
        <taxon>Acidobacteriota</taxon>
        <taxon>Holophagae</taxon>
        <taxon>Holophagales</taxon>
        <taxon>Holophagaceae</taxon>
        <taxon>Mesoterricola</taxon>
    </lineage>
</organism>
<sequence>MSLFQGTFPELREFQVSAHEEIRQAVRDGHRMILLMAPTGSGKTILGFNVVRETNGKGNRAGFVCDRRVLISQTSNAARDVGLGNHGIIQANNPLLDLSRPFQIMSCQTLRRRGWPTDLDVVIVDEAHTLYATWVDELSVPPKACPRCGRSVVTDPGRPNFPRCEDRTGCRWKMPIVIGLSATPFTKGLGTVFTKLINAATMDHLVQKGILVPLRIFSCRRPNMEGAEVGSDGEWTERAQEKAEMVLVGDVITEWARLAQGKKTIAFGPTILYCEELAKKFNEAGIPAGVVCADTPDDLRQKRFDDFHWGRLTVLISVDALAKGFDQRDVEVVCDCRPLRKSLSTAIQMWGRGLRASIETGKTECRLLDFSGNIIRFADDFSRIYYEGLDKLDDGERLDREVREDKGKEPATCPKCGYTPMGGKKCVGCGYEIPKPVLHEHLPGEMKEIRLQGKNGAVLAPDEAHMWAQLCTYAKSHGKDNKWAFGHFIGIVGHKPPLNFRFETAPLIQPTPTTMSKLHSMRIAYAKAKAKGEKLQAAS</sequence>
<dbReference type="PANTHER" id="PTHR47962:SF7">
    <property type="entry name" value="MITOCHONDRIAL ATP-DEPENDENT HELICASE IRC3-RELATED"/>
    <property type="match status" value="1"/>
</dbReference>
<dbReference type="AlphaFoldDB" id="A0AA48GV95"/>
<dbReference type="InterPro" id="IPR014001">
    <property type="entry name" value="Helicase_ATP-bd"/>
</dbReference>
<dbReference type="Proteomes" id="UP001228113">
    <property type="component" value="Chromosome"/>
</dbReference>
<evidence type="ECO:0008006" key="5">
    <source>
        <dbReference type="Google" id="ProtNLM"/>
    </source>
</evidence>
<name>A0AA48GV95_9BACT</name>
<dbReference type="RefSeq" id="WP_316411304.1">
    <property type="nucleotide sequence ID" value="NZ_AP027081.1"/>
</dbReference>
<evidence type="ECO:0000259" key="2">
    <source>
        <dbReference type="PROSITE" id="PS51194"/>
    </source>
</evidence>
<dbReference type="InterPro" id="IPR006935">
    <property type="entry name" value="Helicase/UvrB_N"/>
</dbReference>
<dbReference type="SMART" id="SM00490">
    <property type="entry name" value="HELICc"/>
    <property type="match status" value="1"/>
</dbReference>
<dbReference type="PANTHER" id="PTHR47962">
    <property type="entry name" value="ATP-DEPENDENT HELICASE LHR-RELATED-RELATED"/>
    <property type="match status" value="1"/>
</dbReference>
<dbReference type="Gene3D" id="3.40.50.300">
    <property type="entry name" value="P-loop containing nucleotide triphosphate hydrolases"/>
    <property type="match status" value="2"/>
</dbReference>
<accession>A0AA48GV95</accession>
<dbReference type="PROSITE" id="PS51192">
    <property type="entry name" value="HELICASE_ATP_BIND_1"/>
    <property type="match status" value="1"/>
</dbReference>
<reference evidence="3" key="1">
    <citation type="journal article" date="2023" name="Int. J. Syst. Evol. Microbiol.">
        <title>Mesoterricola silvestris gen. nov., sp. nov., Mesoterricola sediminis sp. nov., Geothrix oryzae sp. nov., Geothrix edaphica sp. nov., Geothrix rubra sp. nov., and Geothrix limicola sp. nov., six novel members of Acidobacteriota isolated from soils.</title>
        <authorList>
            <person name="Itoh H."/>
            <person name="Sugisawa Y."/>
            <person name="Mise K."/>
            <person name="Xu Z."/>
            <person name="Kuniyasu M."/>
            <person name="Ushijima N."/>
            <person name="Kawano K."/>
            <person name="Kobayashi E."/>
            <person name="Shiratori Y."/>
            <person name="Masuda Y."/>
            <person name="Senoo K."/>
        </authorList>
    </citation>
    <scope>NUCLEOTIDE SEQUENCE</scope>
    <source>
        <strain evidence="3">W786</strain>
    </source>
</reference>
<dbReference type="Pfam" id="PF00271">
    <property type="entry name" value="Helicase_C"/>
    <property type="match status" value="1"/>
</dbReference>
<dbReference type="InterPro" id="IPR001650">
    <property type="entry name" value="Helicase_C-like"/>
</dbReference>
<dbReference type="GO" id="GO:0005524">
    <property type="term" value="F:ATP binding"/>
    <property type="evidence" value="ECO:0007669"/>
    <property type="project" value="InterPro"/>
</dbReference>
<protein>
    <recommendedName>
        <fullName evidence="5">Helicase</fullName>
    </recommendedName>
</protein>
<gene>
    <name evidence="3" type="ORF">METESE_12280</name>
</gene>
<dbReference type="GO" id="GO:0003677">
    <property type="term" value="F:DNA binding"/>
    <property type="evidence" value="ECO:0007669"/>
    <property type="project" value="InterPro"/>
</dbReference>
<dbReference type="KEGG" id="msea:METESE_12280"/>
<dbReference type="PROSITE" id="PS51194">
    <property type="entry name" value="HELICASE_CTER"/>
    <property type="match status" value="1"/>
</dbReference>